<organism evidence="1 2">
    <name type="scientific">Paeniglutamicibacter kerguelensis</name>
    <dbReference type="NCBI Taxonomy" id="254788"/>
    <lineage>
        <taxon>Bacteria</taxon>
        <taxon>Bacillati</taxon>
        <taxon>Actinomycetota</taxon>
        <taxon>Actinomycetes</taxon>
        <taxon>Micrococcales</taxon>
        <taxon>Micrococcaceae</taxon>
        <taxon>Paeniglutamicibacter</taxon>
    </lineage>
</organism>
<protein>
    <recommendedName>
        <fullName evidence="3">Uracil-DNA glycosylase</fullName>
    </recommendedName>
</protein>
<dbReference type="RefSeq" id="WP_209996576.1">
    <property type="nucleotide sequence ID" value="NZ_BAAAJY010000007.1"/>
</dbReference>
<evidence type="ECO:0000313" key="2">
    <source>
        <dbReference type="Proteomes" id="UP001296993"/>
    </source>
</evidence>
<gene>
    <name evidence="1" type="ORF">JOF47_001203</name>
</gene>
<name>A0ABS4XB45_9MICC</name>
<reference evidence="1 2" key="1">
    <citation type="submission" date="2021-03" db="EMBL/GenBank/DDBJ databases">
        <title>Sequencing the genomes of 1000 actinobacteria strains.</title>
        <authorList>
            <person name="Klenk H.-P."/>
        </authorList>
    </citation>
    <scope>NUCLEOTIDE SEQUENCE [LARGE SCALE GENOMIC DNA]</scope>
    <source>
        <strain evidence="1 2">DSM 15797</strain>
    </source>
</reference>
<sequence length="292" mass="31967">MMNDPDFKISQEAELWAEHVAPINSLVKDLCAQNPADAGASVPFTAPLHGGTDATILCLMPAPEAAHRPQEGLDILSTEDDNPLAEAYSELLAWAGIDAKEVLVWNAYPWYRSEDETGRLNAAQMNAGLEPMSRLLRLAPTLRVVILMGKGPEEFWAKLVKKYPEAVTRITAISSLSPAPLSAAGTKAQREARIERRGAAMREARSLVRPSHGRTAVRRETLVRADELGPEHLGRVVEVSDGNLTLHGPLLKAFQPSPEWRVTLTVSVANQRRSLGVTSDTWVRIYRGTGAR</sequence>
<evidence type="ECO:0000313" key="1">
    <source>
        <dbReference type="EMBL" id="MBP2385692.1"/>
    </source>
</evidence>
<accession>A0ABS4XB45</accession>
<dbReference type="EMBL" id="JAGIOF010000001">
    <property type="protein sequence ID" value="MBP2385692.1"/>
    <property type="molecule type" value="Genomic_DNA"/>
</dbReference>
<proteinExistence type="predicted"/>
<evidence type="ECO:0008006" key="3">
    <source>
        <dbReference type="Google" id="ProtNLM"/>
    </source>
</evidence>
<comment type="caution">
    <text evidence="1">The sequence shown here is derived from an EMBL/GenBank/DDBJ whole genome shotgun (WGS) entry which is preliminary data.</text>
</comment>
<keyword evidence="2" id="KW-1185">Reference proteome</keyword>
<dbReference type="Proteomes" id="UP001296993">
    <property type="component" value="Unassembled WGS sequence"/>
</dbReference>